<gene>
    <name evidence="1" type="ORF">O9H85_22700</name>
</gene>
<keyword evidence="2" id="KW-1185">Reference proteome</keyword>
<protein>
    <submittedName>
        <fullName evidence="1">Uncharacterized protein</fullName>
    </submittedName>
</protein>
<dbReference type="Proteomes" id="UP001527882">
    <property type="component" value="Unassembled WGS sequence"/>
</dbReference>
<sequence>MKHSGTQAFDTSFKVPYVPELSGYDNFTRTDIGSSIASRNRASGGG</sequence>
<dbReference type="EMBL" id="JAQAGZ010000016">
    <property type="protein sequence ID" value="MCZ8515177.1"/>
    <property type="molecule type" value="Genomic_DNA"/>
</dbReference>
<organism evidence="1 2">
    <name type="scientific">Paenibacillus gyeongsangnamensis</name>
    <dbReference type="NCBI Taxonomy" id="3388067"/>
    <lineage>
        <taxon>Bacteria</taxon>
        <taxon>Bacillati</taxon>
        <taxon>Bacillota</taxon>
        <taxon>Bacilli</taxon>
        <taxon>Bacillales</taxon>
        <taxon>Paenibacillaceae</taxon>
        <taxon>Paenibacillus</taxon>
    </lineage>
</organism>
<reference evidence="1 2" key="1">
    <citation type="submission" date="2022-12" db="EMBL/GenBank/DDBJ databases">
        <title>Draft genome sequence of Paenibacillus sp. dW9.</title>
        <authorList>
            <person name="Choi E.-W."/>
            <person name="Kim D.-U."/>
        </authorList>
    </citation>
    <scope>NUCLEOTIDE SEQUENCE [LARGE SCALE GENOMIC DNA]</scope>
    <source>
        <strain evidence="2">dW9</strain>
    </source>
</reference>
<proteinExistence type="predicted"/>
<accession>A0ABT4QE84</accession>
<dbReference type="RefSeq" id="WP_269883710.1">
    <property type="nucleotide sequence ID" value="NZ_JAQAGZ010000016.1"/>
</dbReference>
<evidence type="ECO:0000313" key="1">
    <source>
        <dbReference type="EMBL" id="MCZ8515177.1"/>
    </source>
</evidence>
<name>A0ABT4QE84_9BACL</name>
<evidence type="ECO:0000313" key="2">
    <source>
        <dbReference type="Proteomes" id="UP001527882"/>
    </source>
</evidence>
<comment type="caution">
    <text evidence="1">The sequence shown here is derived from an EMBL/GenBank/DDBJ whole genome shotgun (WGS) entry which is preliminary data.</text>
</comment>